<evidence type="ECO:0000313" key="1">
    <source>
        <dbReference type="EMBL" id="RXK39053.1"/>
    </source>
</evidence>
<sequence>MSGASDKTYRGVIIKGVLPVNQRGSSRPVSQSESPTMQARIVSRLIPIIKKEGPWRLLENDYKREFLNPADHDGKTFSQLSETERKMPDYISSWENATMDSLPSIKDIQEAAEYSKRTIDEASTLITKNDDIHVLINMPLAQWTEEQRLHYNMIYLTLCDYHKGYTTGFKSASQEALDHSADPESELPIPGVTAWERTTLVWRVLSSRAHLEAWKLLETIEVFANYLRPSLSEVQVL</sequence>
<accession>A0A4Q1BMK0</accession>
<gene>
    <name evidence="1" type="ORF">M231_03677</name>
</gene>
<organism evidence="1 2">
    <name type="scientific">Tremella mesenterica</name>
    <name type="common">Jelly fungus</name>
    <dbReference type="NCBI Taxonomy" id="5217"/>
    <lineage>
        <taxon>Eukaryota</taxon>
        <taxon>Fungi</taxon>
        <taxon>Dikarya</taxon>
        <taxon>Basidiomycota</taxon>
        <taxon>Agaricomycotina</taxon>
        <taxon>Tremellomycetes</taxon>
        <taxon>Tremellales</taxon>
        <taxon>Tremellaceae</taxon>
        <taxon>Tremella</taxon>
    </lineage>
</organism>
<dbReference type="EMBL" id="SDIL01000037">
    <property type="protein sequence ID" value="RXK39053.1"/>
    <property type="molecule type" value="Genomic_DNA"/>
</dbReference>
<dbReference type="Proteomes" id="UP000289152">
    <property type="component" value="Unassembled WGS sequence"/>
</dbReference>
<proteinExistence type="predicted"/>
<name>A0A4Q1BMK0_TREME</name>
<dbReference type="VEuPathDB" id="FungiDB:TREMEDRAFT_66047"/>
<reference evidence="1 2" key="1">
    <citation type="submission" date="2016-06" db="EMBL/GenBank/DDBJ databases">
        <title>Evolution of pathogenesis and genome organization in the Tremellales.</title>
        <authorList>
            <person name="Cuomo C."/>
            <person name="Litvintseva A."/>
            <person name="Heitman J."/>
            <person name="Chen Y."/>
            <person name="Sun S."/>
            <person name="Springer D."/>
            <person name="Dromer F."/>
            <person name="Young S."/>
            <person name="Zeng Q."/>
            <person name="Chapman S."/>
            <person name="Gujja S."/>
            <person name="Saif S."/>
            <person name="Birren B."/>
        </authorList>
    </citation>
    <scope>NUCLEOTIDE SEQUENCE [LARGE SCALE GENOMIC DNA]</scope>
    <source>
        <strain evidence="1 2">ATCC 28783</strain>
    </source>
</reference>
<evidence type="ECO:0000313" key="2">
    <source>
        <dbReference type="Proteomes" id="UP000289152"/>
    </source>
</evidence>
<dbReference type="InParanoid" id="A0A4Q1BMK0"/>
<dbReference type="AlphaFoldDB" id="A0A4Q1BMK0"/>
<protein>
    <submittedName>
        <fullName evidence="1">Uncharacterized protein</fullName>
    </submittedName>
</protein>
<comment type="caution">
    <text evidence="1">The sequence shown here is derived from an EMBL/GenBank/DDBJ whole genome shotgun (WGS) entry which is preliminary data.</text>
</comment>
<keyword evidence="2" id="KW-1185">Reference proteome</keyword>